<dbReference type="GeneID" id="71989278"/>
<organism evidence="2 3">
    <name type="scientific">Passalora fulva</name>
    <name type="common">Tomato leaf mold</name>
    <name type="synonym">Cladosporium fulvum</name>
    <dbReference type="NCBI Taxonomy" id="5499"/>
    <lineage>
        <taxon>Eukaryota</taxon>
        <taxon>Fungi</taxon>
        <taxon>Dikarya</taxon>
        <taxon>Ascomycota</taxon>
        <taxon>Pezizomycotina</taxon>
        <taxon>Dothideomycetes</taxon>
        <taxon>Dothideomycetidae</taxon>
        <taxon>Mycosphaerellales</taxon>
        <taxon>Mycosphaerellaceae</taxon>
        <taxon>Fulvia</taxon>
    </lineage>
</organism>
<reference evidence="2" key="2">
    <citation type="journal article" date="2022" name="Microb. Genom.">
        <title>A chromosome-scale genome assembly of the tomato pathogen Cladosporium fulvum reveals a compartmentalized genome architecture and the presence of a dispensable chromosome.</title>
        <authorList>
            <person name="Zaccaron A.Z."/>
            <person name="Chen L.H."/>
            <person name="Samaras A."/>
            <person name="Stergiopoulos I."/>
        </authorList>
    </citation>
    <scope>NUCLEOTIDE SEQUENCE</scope>
    <source>
        <strain evidence="2">Race5_Kim</strain>
    </source>
</reference>
<evidence type="ECO:0000313" key="2">
    <source>
        <dbReference type="EMBL" id="UJO22422.1"/>
    </source>
</evidence>
<keyword evidence="3" id="KW-1185">Reference proteome</keyword>
<dbReference type="PANTHER" id="PTHR42085:SF2">
    <property type="entry name" value="F-BOX DOMAIN-CONTAINING PROTEIN"/>
    <property type="match status" value="1"/>
</dbReference>
<dbReference type="AlphaFoldDB" id="A0A9Q8UU41"/>
<reference evidence="2" key="1">
    <citation type="submission" date="2021-12" db="EMBL/GenBank/DDBJ databases">
        <authorList>
            <person name="Zaccaron A."/>
            <person name="Stergiopoulos I."/>
        </authorList>
    </citation>
    <scope>NUCLEOTIDE SEQUENCE</scope>
    <source>
        <strain evidence="2">Race5_Kim</strain>
    </source>
</reference>
<dbReference type="PANTHER" id="PTHR42085">
    <property type="entry name" value="F-BOX DOMAIN-CONTAINING PROTEIN"/>
    <property type="match status" value="1"/>
</dbReference>
<evidence type="ECO:0008006" key="4">
    <source>
        <dbReference type="Google" id="ProtNLM"/>
    </source>
</evidence>
<name>A0A9Q8UU41_PASFU</name>
<dbReference type="RefSeq" id="XP_047766788.1">
    <property type="nucleotide sequence ID" value="XM_047908548.1"/>
</dbReference>
<gene>
    <name evidence="2" type="ORF">CLAFUR5_09400</name>
</gene>
<dbReference type="InterPro" id="IPR038883">
    <property type="entry name" value="AN11006-like"/>
</dbReference>
<protein>
    <recommendedName>
        <fullName evidence="4">F-box domain-containing protein</fullName>
    </recommendedName>
</protein>
<sequence length="289" mass="33144">MKLNFKSRLRHVCKRRPQPRSTTQYQTQPSCAFLQLPAEIRNDIYKLVLVTTDSISLHLNNLPQPALTTACRQIQAEALPIFTWNNTFVLNWTMSNRGILRSSTNPGTLSWTKRTSAIAFFQTIEFRSRTTAKLFSQTPLHSFMIKLPLPGEDEVLSFHHREYCPDTNTHNFSDCRYYQKTLNSSAESLNKVTTDHRAQGVAGLIEIGHAMPKVLAGRGDRVWWSVLGLTALNRIGASDKIWCSWVLLYEDSDEEEEEEEDDDVDDENREPEIARQLMEYSSTMVLSDL</sequence>
<dbReference type="KEGG" id="ffu:CLAFUR5_09400"/>
<feature type="region of interest" description="Disordered" evidence="1">
    <location>
        <begin position="252"/>
        <end position="273"/>
    </location>
</feature>
<proteinExistence type="predicted"/>
<dbReference type="Proteomes" id="UP000756132">
    <property type="component" value="Chromosome 9"/>
</dbReference>
<feature type="compositionally biased region" description="Acidic residues" evidence="1">
    <location>
        <begin position="252"/>
        <end position="269"/>
    </location>
</feature>
<accession>A0A9Q8UU41</accession>
<evidence type="ECO:0000313" key="3">
    <source>
        <dbReference type="Proteomes" id="UP000756132"/>
    </source>
</evidence>
<dbReference type="OrthoDB" id="62952at2759"/>
<dbReference type="EMBL" id="CP090171">
    <property type="protein sequence ID" value="UJO22422.1"/>
    <property type="molecule type" value="Genomic_DNA"/>
</dbReference>
<evidence type="ECO:0000256" key="1">
    <source>
        <dbReference type="SAM" id="MobiDB-lite"/>
    </source>
</evidence>